<dbReference type="KEGG" id="nsh:GXM_07847"/>
<evidence type="ECO:0000313" key="1">
    <source>
        <dbReference type="EMBL" id="QFS50353.1"/>
    </source>
</evidence>
<protein>
    <submittedName>
        <fullName evidence="1">Uncharacterized protein</fullName>
    </submittedName>
</protein>
<evidence type="ECO:0000313" key="2">
    <source>
        <dbReference type="Proteomes" id="UP000326678"/>
    </source>
</evidence>
<keyword evidence="2" id="KW-1185">Reference proteome</keyword>
<dbReference type="Proteomes" id="UP000326678">
    <property type="component" value="Chromosome Gxm2"/>
</dbReference>
<dbReference type="RefSeq" id="WP_152591402.1">
    <property type="nucleotide sequence ID" value="NZ_CP045227.1"/>
</dbReference>
<gene>
    <name evidence="1" type="ORF">GXM_07847</name>
</gene>
<reference evidence="1 2" key="1">
    <citation type="submission" date="2019-10" db="EMBL/GenBank/DDBJ databases">
        <title>Genomic and transcriptomic insights into the perfect genentic adaptation of a filamentous nitrogen-fixing cyanobacterium to rice fields.</title>
        <authorList>
            <person name="Chen Z."/>
        </authorList>
    </citation>
    <scope>NUCLEOTIDE SEQUENCE [LARGE SCALE GENOMIC DNA]</scope>
    <source>
        <strain evidence="1">CCNUC1</strain>
    </source>
</reference>
<accession>A0A5P8WC00</accession>
<name>A0A5P8WC00_9NOSO</name>
<organism evidence="1 2">
    <name type="scientific">Nostoc sphaeroides CCNUC1</name>
    <dbReference type="NCBI Taxonomy" id="2653204"/>
    <lineage>
        <taxon>Bacteria</taxon>
        <taxon>Bacillati</taxon>
        <taxon>Cyanobacteriota</taxon>
        <taxon>Cyanophyceae</taxon>
        <taxon>Nostocales</taxon>
        <taxon>Nostocaceae</taxon>
        <taxon>Nostoc</taxon>
    </lineage>
</organism>
<proteinExistence type="predicted"/>
<sequence>MSFKKFNLKNPDNKAGKALNSKICSTYIPRDNKWQLSKIIFVNSKGLTTRKTQGKEFSRAVTIIPSLLKTNTTEEIFNAVGFEKKHLSKDRVVKLCKLMI</sequence>
<dbReference type="AlphaFoldDB" id="A0A5P8WC00"/>
<dbReference type="EMBL" id="CP045227">
    <property type="protein sequence ID" value="QFS50353.1"/>
    <property type="molecule type" value="Genomic_DNA"/>
</dbReference>